<dbReference type="OrthoDB" id="5329444at2"/>
<dbReference type="Proteomes" id="UP000005085">
    <property type="component" value="Unassembled WGS sequence"/>
</dbReference>
<dbReference type="EMBL" id="ACDN02000073">
    <property type="protein sequence ID" value="EEO24642.2"/>
    <property type="molecule type" value="Genomic_DNA"/>
</dbReference>
<dbReference type="AlphaFoldDB" id="C3XI03"/>
<protein>
    <submittedName>
        <fullName evidence="2">Uncharacterized protein</fullName>
    </submittedName>
</protein>
<feature type="region of interest" description="Disordered" evidence="1">
    <location>
        <begin position="122"/>
        <end position="148"/>
    </location>
</feature>
<keyword evidence="3" id="KW-1185">Reference proteome</keyword>
<organism evidence="2 3">
    <name type="scientific">Helicobacter bilis ATCC 43879</name>
    <dbReference type="NCBI Taxonomy" id="613026"/>
    <lineage>
        <taxon>Bacteria</taxon>
        <taxon>Pseudomonadati</taxon>
        <taxon>Campylobacterota</taxon>
        <taxon>Epsilonproteobacteria</taxon>
        <taxon>Campylobacterales</taxon>
        <taxon>Helicobacteraceae</taxon>
        <taxon>Helicobacter</taxon>
    </lineage>
</organism>
<accession>C3XI03</accession>
<evidence type="ECO:0000313" key="3">
    <source>
        <dbReference type="Proteomes" id="UP000005085"/>
    </source>
</evidence>
<feature type="region of interest" description="Disordered" evidence="1">
    <location>
        <begin position="328"/>
        <end position="349"/>
    </location>
</feature>
<sequence length="583" mass="66914">MSNTISFQCHIQISSKELKKVVGKTLTFMGNSKTIDENGKVVFDCELQAQDKAKSFPITIEDEEYVIVGTGKCNAIAHRDSTNPFCLMLNKDNEASIEYIRIYKEIDKADSDQKEQRDIYTAQVEKPNETTQQSNTNDTHNSQAKPQENQNLVNIEAHLTSGKALKKDIQWGYYIKQSNENLKAKVSIKDLKSFTFVSKDTYNTKVSLNLNTKFSYTITENNSQKEVEDYLKEKHQLIIFAYKNNPAYNAGNNTTHTILTISTLPIIEIGYNTLTLWHNDIKEIFHIDNTILSHLLKDYTENTQYKLGYNIQNDYLALRLNSKLYKIHKNNPNNTQSPQDSSNNTQQDNTDSIYLKESKDFENLKNTLQLTSQQIYQEVKVYVEINNLRLSGKEWVKEYKDKASIEDLSSPFKENVKDFLKAIDEAKKKTPKAKITYHISSTRRPYKRAVLMHYCHKVAHNKISPQQAQIETQKENIPINWIHTDSSGKYSEKISRAKALEMVRAYGIAYPASLTSHHVRGNAIDITITWQSSFTIKDKAGKEHTIDTPKNGATNLELRKVGETYGVKRTLEKDPPHWSLEGN</sequence>
<gene>
    <name evidence="2" type="ORF">HRAG_01699</name>
</gene>
<feature type="compositionally biased region" description="Polar residues" evidence="1">
    <location>
        <begin position="129"/>
        <end position="148"/>
    </location>
</feature>
<evidence type="ECO:0000313" key="2">
    <source>
        <dbReference type="EMBL" id="EEO24642.2"/>
    </source>
</evidence>
<dbReference type="RefSeq" id="WP_020996029.1">
    <property type="nucleotide sequence ID" value="NZ_KI392040.1"/>
</dbReference>
<proteinExistence type="predicted"/>
<dbReference type="HOGENOM" id="CLU_467539_0_0_7"/>
<evidence type="ECO:0000256" key="1">
    <source>
        <dbReference type="SAM" id="MobiDB-lite"/>
    </source>
</evidence>
<dbReference type="eggNOG" id="COG3409">
    <property type="taxonomic scope" value="Bacteria"/>
</dbReference>
<comment type="caution">
    <text evidence="2">The sequence shown here is derived from an EMBL/GenBank/DDBJ whole genome shotgun (WGS) entry which is preliminary data.</text>
</comment>
<reference evidence="2 3" key="1">
    <citation type="journal article" date="2014" name="Genome Announc.">
        <title>Draft genome sequences of six enterohepatic helicobacter species isolated from humans and one from rhesus macaques.</title>
        <authorList>
            <person name="Shen Z."/>
            <person name="Sheh A."/>
            <person name="Young S.K."/>
            <person name="Abouelliel A."/>
            <person name="Ward D.V."/>
            <person name="Earl A.M."/>
            <person name="Fox J.G."/>
        </authorList>
    </citation>
    <scope>NUCLEOTIDE SEQUENCE [LARGE SCALE GENOMIC DNA]</scope>
    <source>
        <strain evidence="2 3">ATCC 43879</strain>
    </source>
</reference>
<name>C3XI03_9HELI</name>
<feature type="compositionally biased region" description="Polar residues" evidence="1">
    <location>
        <begin position="330"/>
        <end position="349"/>
    </location>
</feature>